<evidence type="ECO:0000313" key="2">
    <source>
        <dbReference type="EMBL" id="KAG2495445.1"/>
    </source>
</evidence>
<accession>A0A836C082</accession>
<feature type="compositionally biased region" description="Gly residues" evidence="1">
    <location>
        <begin position="461"/>
        <end position="495"/>
    </location>
</feature>
<feature type="region of interest" description="Disordered" evidence="1">
    <location>
        <begin position="459"/>
        <end position="495"/>
    </location>
</feature>
<gene>
    <name evidence="2" type="ORF">HYH03_006391</name>
</gene>
<protein>
    <submittedName>
        <fullName evidence="2">Uncharacterized protein</fullName>
    </submittedName>
</protein>
<feature type="region of interest" description="Disordered" evidence="1">
    <location>
        <begin position="417"/>
        <end position="440"/>
    </location>
</feature>
<reference evidence="2" key="1">
    <citation type="journal article" date="2020" name="bioRxiv">
        <title>Comparative genomics of Chlamydomonas.</title>
        <authorList>
            <person name="Craig R.J."/>
            <person name="Hasan A.R."/>
            <person name="Ness R.W."/>
            <person name="Keightley P.D."/>
        </authorList>
    </citation>
    <scope>NUCLEOTIDE SEQUENCE</scope>
    <source>
        <strain evidence="2">CCAP 11/70</strain>
    </source>
</reference>
<proteinExistence type="predicted"/>
<feature type="region of interest" description="Disordered" evidence="1">
    <location>
        <begin position="576"/>
        <end position="612"/>
    </location>
</feature>
<name>A0A836C082_9CHLO</name>
<sequence>MTLSDLLSSNLSRDAHSAIFAVLSSDGRTGLAKARLASRGLRDLVDGAIAHLVVSEPQRGCTIEEVQKLSHGGRWLQRWPQCSRLSLIGRNSAAVLILGASSAPCRRVTVLEVDLPDASQAGLSAHLPDAPSSVAGALAELLRRMSELRALQLSTPAWLAHEGGVPLEGLPHLTSLSLNHAGWLGHIGPTLAPQLTRLKVTLAGGDGEGDDMPSSADLAAALAPMAALQEFVLDGGEAIDYDAEDACVVLDALSPTVQRCSLGLVWWIGSRAPYCGTVACVFSQGVLTSCTLKAGPETYFVDADATLEFLEAILLPCTKLGQRLGLLELDVPLTSRPPGASTAAQLLQRCDAVRACTAVYEYGGTDAAQDEQRSTLALARILGTPFKLNVWSNMMSTLDFNILLRPPPYPDTSSVAMACGRDEGGGSGGSSSGPAAAQQALPMSRAVLEQVLEAMLSGSPGCSGSGGGGGDSGSNSGGSGGAEGGGGDGSDGGGGIWRGGEGYELLLRGPAICTLLQAAKKEQHGWVRTIRERAAQGSLVSYRPLPAVHAIVLTCSSPAAVRAAAEAARQLGAEVGQGADSAGTGPEAGAAGGEGAGSGGGKRQREDPAADTVSAMPAATKFQAALAKVFQALWDGTEPGAPGPDVVGLERLQWLMQALDRVLEPEGLPEHDL</sequence>
<evidence type="ECO:0000256" key="1">
    <source>
        <dbReference type="SAM" id="MobiDB-lite"/>
    </source>
</evidence>
<evidence type="ECO:0000313" key="3">
    <source>
        <dbReference type="Proteomes" id="UP000612055"/>
    </source>
</evidence>
<dbReference type="AlphaFoldDB" id="A0A836C082"/>
<feature type="compositionally biased region" description="Gly residues" evidence="1">
    <location>
        <begin position="590"/>
        <end position="601"/>
    </location>
</feature>
<dbReference type="EMBL" id="JAEHOE010000024">
    <property type="protein sequence ID" value="KAG2495445.1"/>
    <property type="molecule type" value="Genomic_DNA"/>
</dbReference>
<dbReference type="Proteomes" id="UP000612055">
    <property type="component" value="Unassembled WGS sequence"/>
</dbReference>
<comment type="caution">
    <text evidence="2">The sequence shown here is derived from an EMBL/GenBank/DDBJ whole genome shotgun (WGS) entry which is preliminary data.</text>
</comment>
<organism evidence="2 3">
    <name type="scientific">Edaphochlamys debaryana</name>
    <dbReference type="NCBI Taxonomy" id="47281"/>
    <lineage>
        <taxon>Eukaryota</taxon>
        <taxon>Viridiplantae</taxon>
        <taxon>Chlorophyta</taxon>
        <taxon>core chlorophytes</taxon>
        <taxon>Chlorophyceae</taxon>
        <taxon>CS clade</taxon>
        <taxon>Chlamydomonadales</taxon>
        <taxon>Chlamydomonadales incertae sedis</taxon>
        <taxon>Edaphochlamys</taxon>
    </lineage>
</organism>
<keyword evidence="3" id="KW-1185">Reference proteome</keyword>
<dbReference type="OrthoDB" id="550061at2759"/>